<dbReference type="GO" id="GO:0047429">
    <property type="term" value="F:nucleoside triphosphate diphosphatase activity"/>
    <property type="evidence" value="ECO:0007669"/>
    <property type="project" value="UniProtKB-EC"/>
</dbReference>
<dbReference type="CDD" id="cd00555">
    <property type="entry name" value="Maf"/>
    <property type="match status" value="1"/>
</dbReference>
<protein>
    <recommendedName>
        <fullName evidence="3">dTTP/UTP pyrophosphatase</fullName>
        <shortName evidence="3">dTTPase/UTPase</shortName>
        <ecNumber evidence="3">3.6.1.9</ecNumber>
    </recommendedName>
    <alternativeName>
        <fullName evidence="3">Nucleoside triphosphate pyrophosphatase</fullName>
    </alternativeName>
    <alternativeName>
        <fullName evidence="3">Nucleotide pyrophosphatase</fullName>
        <shortName evidence="3">Nucleotide PPase</shortName>
    </alternativeName>
</protein>
<dbReference type="Proteomes" id="UP000483018">
    <property type="component" value="Unassembled WGS sequence"/>
</dbReference>
<keyword evidence="2 3" id="KW-0378">Hydrolase</keyword>
<comment type="subcellular location">
    <subcellularLocation>
        <location evidence="3">Cytoplasm</location>
    </subcellularLocation>
</comment>
<feature type="site" description="Important for substrate specificity" evidence="3">
    <location>
        <position position="71"/>
    </location>
</feature>
<dbReference type="GO" id="GO:0005737">
    <property type="term" value="C:cytoplasm"/>
    <property type="evidence" value="ECO:0007669"/>
    <property type="project" value="UniProtKB-SubCell"/>
</dbReference>
<feature type="site" description="Important for substrate specificity" evidence="3">
    <location>
        <position position="12"/>
    </location>
</feature>
<dbReference type="Gene3D" id="3.90.950.10">
    <property type="match status" value="1"/>
</dbReference>
<evidence type="ECO:0000256" key="3">
    <source>
        <dbReference type="HAMAP-Rule" id="MF_00528"/>
    </source>
</evidence>
<feature type="active site" description="Proton acceptor" evidence="3">
    <location>
        <position position="70"/>
    </location>
</feature>
<feature type="site" description="Important for substrate specificity" evidence="3">
    <location>
        <position position="155"/>
    </location>
</feature>
<comment type="function">
    <text evidence="3">Nucleoside triphosphate pyrophosphatase that hydrolyzes dTTP and UTP. May have a dual role in cell division arrest and in preventing the incorporation of modified nucleotides into cellular nucleic acids.</text>
</comment>
<dbReference type="PANTHER" id="PTHR43213:SF5">
    <property type="entry name" value="BIFUNCTIONAL DTTP_UTP PYROPHOSPHATASE_METHYLTRANSFERASE PROTEIN-RELATED"/>
    <property type="match status" value="1"/>
</dbReference>
<keyword evidence="3" id="KW-0546">Nucleotide metabolism</keyword>
<dbReference type="InterPro" id="IPR003697">
    <property type="entry name" value="Maf-like"/>
</dbReference>
<dbReference type="EC" id="3.6.1.9" evidence="3"/>
<dbReference type="PIRSF" id="PIRSF006305">
    <property type="entry name" value="Maf"/>
    <property type="match status" value="1"/>
</dbReference>
<evidence type="ECO:0000313" key="5">
    <source>
        <dbReference type="Proteomes" id="UP000483018"/>
    </source>
</evidence>
<comment type="catalytic activity">
    <reaction evidence="3">
        <text>dTTP + H2O = dTMP + diphosphate + H(+)</text>
        <dbReference type="Rhea" id="RHEA:28534"/>
        <dbReference type="ChEBI" id="CHEBI:15377"/>
        <dbReference type="ChEBI" id="CHEBI:15378"/>
        <dbReference type="ChEBI" id="CHEBI:33019"/>
        <dbReference type="ChEBI" id="CHEBI:37568"/>
        <dbReference type="ChEBI" id="CHEBI:63528"/>
        <dbReference type="EC" id="3.6.1.9"/>
    </reaction>
</comment>
<dbReference type="SUPFAM" id="SSF52972">
    <property type="entry name" value="ITPase-like"/>
    <property type="match status" value="1"/>
</dbReference>
<evidence type="ECO:0000256" key="1">
    <source>
        <dbReference type="ARBA" id="ARBA00001968"/>
    </source>
</evidence>
<dbReference type="AlphaFoldDB" id="A0A7C8HGJ0"/>
<proteinExistence type="inferred from homology"/>
<dbReference type="InterPro" id="IPR029001">
    <property type="entry name" value="ITPase-like_fam"/>
</dbReference>
<dbReference type="NCBIfam" id="TIGR00172">
    <property type="entry name" value="maf"/>
    <property type="match status" value="1"/>
</dbReference>
<accession>A0A7C8HGJ0</accession>
<comment type="caution">
    <text evidence="4">The sequence shown here is derived from an EMBL/GenBank/DDBJ whole genome shotgun (WGS) entry which is preliminary data.</text>
</comment>
<dbReference type="OrthoDB" id="9807767at2"/>
<evidence type="ECO:0000313" key="4">
    <source>
        <dbReference type="EMBL" id="KAE9637309.1"/>
    </source>
</evidence>
<comment type="similarity">
    <text evidence="3">Belongs to the Maf family. YhdE subfamily.</text>
</comment>
<dbReference type="Pfam" id="PF02545">
    <property type="entry name" value="Maf"/>
    <property type="match status" value="1"/>
</dbReference>
<dbReference type="GO" id="GO:0009117">
    <property type="term" value="P:nucleotide metabolic process"/>
    <property type="evidence" value="ECO:0007669"/>
    <property type="project" value="UniProtKB-KW"/>
</dbReference>
<keyword evidence="5" id="KW-1185">Reference proteome</keyword>
<dbReference type="PANTHER" id="PTHR43213">
    <property type="entry name" value="BIFUNCTIONAL DTTP/UTP PYROPHOSPHATASE/METHYLTRANSFERASE PROTEIN-RELATED"/>
    <property type="match status" value="1"/>
</dbReference>
<name>A0A7C8HGJ0_9FIRM</name>
<comment type="cofactor">
    <cofactor evidence="1 3">
        <name>a divalent metal cation</name>
        <dbReference type="ChEBI" id="CHEBI:60240"/>
    </cofactor>
</comment>
<comment type="catalytic activity">
    <reaction evidence="3">
        <text>UTP + H2O = UMP + diphosphate + H(+)</text>
        <dbReference type="Rhea" id="RHEA:29395"/>
        <dbReference type="ChEBI" id="CHEBI:15377"/>
        <dbReference type="ChEBI" id="CHEBI:15378"/>
        <dbReference type="ChEBI" id="CHEBI:33019"/>
        <dbReference type="ChEBI" id="CHEBI:46398"/>
        <dbReference type="ChEBI" id="CHEBI:57865"/>
        <dbReference type="EC" id="3.6.1.9"/>
    </reaction>
</comment>
<organism evidence="4 5">
    <name type="scientific">Defluviitalea raffinosedens</name>
    <dbReference type="NCBI Taxonomy" id="1450156"/>
    <lineage>
        <taxon>Bacteria</taxon>
        <taxon>Bacillati</taxon>
        <taxon>Bacillota</taxon>
        <taxon>Clostridia</taxon>
        <taxon>Lachnospirales</taxon>
        <taxon>Defluviitaleaceae</taxon>
        <taxon>Defluviitalea</taxon>
    </lineage>
</organism>
<reference evidence="4 5" key="1">
    <citation type="submission" date="2019-12" db="EMBL/GenBank/DDBJ databases">
        <title>Defluviitalea raffinosedens, isolated from a biogas fermenter, genome sequencing and characterization.</title>
        <authorList>
            <person name="Rettenmaier R."/>
            <person name="Schneider M."/>
            <person name="Neuhaus K."/>
            <person name="Liebl W."/>
            <person name="Zverlov V."/>
        </authorList>
    </citation>
    <scope>NUCLEOTIDE SEQUENCE [LARGE SCALE GENOMIC DNA]</scope>
    <source>
        <strain evidence="4 5">249c-K6</strain>
    </source>
</reference>
<gene>
    <name evidence="4" type="ORF">GND95_02440</name>
</gene>
<dbReference type="RefSeq" id="WP_158739219.1">
    <property type="nucleotide sequence ID" value="NZ_WSLF01000001.1"/>
</dbReference>
<comment type="caution">
    <text evidence="3">Lacks conserved residue(s) required for the propagation of feature annotation.</text>
</comment>
<sequence length="199" mass="22062">MSKIILASGSPRRKILLEQLGLSFDIIVSNTDEVIDPMLSPSELVIQLSKQKAADVAKNLEGDFVVLGADTIVVYKDKVLGKPKDREEAKAMLTMLQGNMHEVYTGITLIQTKNHLIKVGYERTEVYMRPLSSSIIDAYINTREPMDKAGAYGIQGVGAVLIDKVCGDYNNVVGLPLKLLSILLKEMDVDIFENYTFPR</sequence>
<evidence type="ECO:0000256" key="2">
    <source>
        <dbReference type="ARBA" id="ARBA00022801"/>
    </source>
</evidence>
<dbReference type="HAMAP" id="MF_00528">
    <property type="entry name" value="Maf"/>
    <property type="match status" value="1"/>
</dbReference>
<keyword evidence="3" id="KW-0963">Cytoplasm</keyword>
<dbReference type="EMBL" id="WSLF01000001">
    <property type="protein sequence ID" value="KAE9637309.1"/>
    <property type="molecule type" value="Genomic_DNA"/>
</dbReference>